<keyword evidence="3" id="KW-1185">Reference proteome</keyword>
<evidence type="ECO:0000256" key="1">
    <source>
        <dbReference type="SAM" id="MobiDB-lite"/>
    </source>
</evidence>
<sequence>MKKTEIFRNKNNNSGLQPPTLTKRLGDELFELFANFDDDFICAVEDRDNEPPQEREKLDCIDDKSCGLNDLA</sequence>
<dbReference type="Proteomes" id="UP000254065">
    <property type="component" value="Unassembled WGS sequence"/>
</dbReference>
<accession>A0A378QWJ6</accession>
<dbReference type="EMBL" id="UGQB01000004">
    <property type="protein sequence ID" value="STZ07382.1"/>
    <property type="molecule type" value="Genomic_DNA"/>
</dbReference>
<evidence type="ECO:0000313" key="3">
    <source>
        <dbReference type="Proteomes" id="UP000254065"/>
    </source>
</evidence>
<feature type="compositionally biased region" description="Polar residues" evidence="1">
    <location>
        <begin position="9"/>
        <end position="20"/>
    </location>
</feature>
<organism evidence="2 3">
    <name type="scientific">Moraxella caprae</name>
    <dbReference type="NCBI Taxonomy" id="90240"/>
    <lineage>
        <taxon>Bacteria</taxon>
        <taxon>Pseudomonadati</taxon>
        <taxon>Pseudomonadota</taxon>
        <taxon>Gammaproteobacteria</taxon>
        <taxon>Moraxellales</taxon>
        <taxon>Moraxellaceae</taxon>
        <taxon>Moraxella</taxon>
    </lineage>
</organism>
<proteinExistence type="predicted"/>
<gene>
    <name evidence="2" type="primary">vapB1_1</name>
    <name evidence="2" type="ORF">NCTC12877_00346</name>
</gene>
<evidence type="ECO:0000313" key="2">
    <source>
        <dbReference type="EMBL" id="STZ07382.1"/>
    </source>
</evidence>
<dbReference type="AlphaFoldDB" id="A0A378QWJ6"/>
<name>A0A378QWJ6_9GAMM</name>
<feature type="region of interest" description="Disordered" evidence="1">
    <location>
        <begin position="1"/>
        <end position="20"/>
    </location>
</feature>
<protein>
    <submittedName>
        <fullName evidence="2">Antitoxin VapB1</fullName>
    </submittedName>
</protein>
<reference evidence="2 3" key="1">
    <citation type="submission" date="2018-06" db="EMBL/GenBank/DDBJ databases">
        <authorList>
            <consortium name="Pathogen Informatics"/>
            <person name="Doyle S."/>
        </authorList>
    </citation>
    <scope>NUCLEOTIDE SEQUENCE [LARGE SCALE GENOMIC DNA]</scope>
    <source>
        <strain evidence="2 3">NCTC12877</strain>
    </source>
</reference>
<dbReference type="STRING" id="1122244.GCA_000426885_00931"/>